<evidence type="ECO:0000256" key="2">
    <source>
        <dbReference type="ARBA" id="ARBA00022723"/>
    </source>
</evidence>
<evidence type="ECO:0000313" key="10">
    <source>
        <dbReference type="Proteomes" id="UP001161390"/>
    </source>
</evidence>
<evidence type="ECO:0000256" key="6">
    <source>
        <dbReference type="ARBA" id="ARBA00023080"/>
    </source>
</evidence>
<dbReference type="InterPro" id="IPR020922">
    <property type="entry name" value="dITP/XTP_pyrophosphatase"/>
</dbReference>
<dbReference type="InterPro" id="IPR002637">
    <property type="entry name" value="RdgB/HAM1"/>
</dbReference>
<comment type="similarity">
    <text evidence="1 7 8">Belongs to the HAM1 NTPase family.</text>
</comment>
<feature type="active site" description="Proton acceptor" evidence="7">
    <location>
        <position position="81"/>
    </location>
</feature>
<evidence type="ECO:0000256" key="3">
    <source>
        <dbReference type="ARBA" id="ARBA00022741"/>
    </source>
</evidence>
<dbReference type="PANTHER" id="PTHR11067">
    <property type="entry name" value="INOSINE TRIPHOSPHATE PYROPHOSPHATASE/HAM1 PROTEIN"/>
    <property type="match status" value="1"/>
</dbReference>
<comment type="catalytic activity">
    <reaction evidence="7">
        <text>XTP + H2O = XMP + diphosphate + H(+)</text>
        <dbReference type="Rhea" id="RHEA:28610"/>
        <dbReference type="ChEBI" id="CHEBI:15377"/>
        <dbReference type="ChEBI" id="CHEBI:15378"/>
        <dbReference type="ChEBI" id="CHEBI:33019"/>
        <dbReference type="ChEBI" id="CHEBI:57464"/>
        <dbReference type="ChEBI" id="CHEBI:61314"/>
        <dbReference type="EC" id="3.6.1.66"/>
    </reaction>
</comment>
<proteinExistence type="inferred from homology"/>
<keyword evidence="3 7" id="KW-0547">Nucleotide-binding</keyword>
<accession>A0ABQ5V259</accession>
<dbReference type="CDD" id="cd00515">
    <property type="entry name" value="HAM1"/>
    <property type="match status" value="1"/>
</dbReference>
<keyword evidence="10" id="KW-1185">Reference proteome</keyword>
<dbReference type="Gene3D" id="3.90.950.10">
    <property type="match status" value="1"/>
</dbReference>
<dbReference type="RefSeq" id="WP_284372198.1">
    <property type="nucleotide sequence ID" value="NZ_BSNJ01000004.1"/>
</dbReference>
<comment type="catalytic activity">
    <reaction evidence="7">
        <text>ITP + H2O = IMP + diphosphate + H(+)</text>
        <dbReference type="Rhea" id="RHEA:29399"/>
        <dbReference type="ChEBI" id="CHEBI:15377"/>
        <dbReference type="ChEBI" id="CHEBI:15378"/>
        <dbReference type="ChEBI" id="CHEBI:33019"/>
        <dbReference type="ChEBI" id="CHEBI:58053"/>
        <dbReference type="ChEBI" id="CHEBI:61402"/>
        <dbReference type="EC" id="3.6.1.66"/>
    </reaction>
</comment>
<feature type="binding site" evidence="7">
    <location>
        <position position="188"/>
    </location>
    <ligand>
        <name>substrate</name>
    </ligand>
</feature>
<dbReference type="Proteomes" id="UP001161390">
    <property type="component" value="Unassembled WGS sequence"/>
</dbReference>
<keyword evidence="6 7" id="KW-0546">Nucleotide metabolism</keyword>
<keyword evidence="5 7" id="KW-0460">Magnesium</keyword>
<evidence type="ECO:0000256" key="1">
    <source>
        <dbReference type="ARBA" id="ARBA00008023"/>
    </source>
</evidence>
<dbReference type="Pfam" id="PF01725">
    <property type="entry name" value="Ham1p_like"/>
    <property type="match status" value="1"/>
</dbReference>
<dbReference type="HAMAP" id="MF_01405">
    <property type="entry name" value="Non_canon_purine_NTPase"/>
    <property type="match status" value="1"/>
</dbReference>
<gene>
    <name evidence="9" type="ORF">GCM10007854_20020</name>
</gene>
<comment type="catalytic activity">
    <reaction evidence="7">
        <text>dITP + H2O = dIMP + diphosphate + H(+)</text>
        <dbReference type="Rhea" id="RHEA:28342"/>
        <dbReference type="ChEBI" id="CHEBI:15377"/>
        <dbReference type="ChEBI" id="CHEBI:15378"/>
        <dbReference type="ChEBI" id="CHEBI:33019"/>
        <dbReference type="ChEBI" id="CHEBI:61194"/>
        <dbReference type="ChEBI" id="CHEBI:61382"/>
        <dbReference type="EC" id="3.6.1.66"/>
    </reaction>
</comment>
<feature type="binding site" evidence="7">
    <location>
        <begin position="165"/>
        <end position="168"/>
    </location>
    <ligand>
        <name>substrate</name>
    </ligand>
</feature>
<organism evidence="9 10">
    <name type="scientific">Algimonas porphyrae</name>
    <dbReference type="NCBI Taxonomy" id="1128113"/>
    <lineage>
        <taxon>Bacteria</taxon>
        <taxon>Pseudomonadati</taxon>
        <taxon>Pseudomonadota</taxon>
        <taxon>Alphaproteobacteria</taxon>
        <taxon>Maricaulales</taxon>
        <taxon>Robiginitomaculaceae</taxon>
        <taxon>Algimonas</taxon>
    </lineage>
</organism>
<keyword evidence="2 7" id="KW-0479">Metal-binding</keyword>
<dbReference type="PANTHER" id="PTHR11067:SF9">
    <property type="entry name" value="INOSINE TRIPHOSPHATE PYROPHOSPHATASE"/>
    <property type="match status" value="1"/>
</dbReference>
<feature type="binding site" evidence="7">
    <location>
        <begin position="20"/>
        <end position="25"/>
    </location>
    <ligand>
        <name>substrate</name>
    </ligand>
</feature>
<dbReference type="InterPro" id="IPR029001">
    <property type="entry name" value="ITPase-like_fam"/>
</dbReference>
<evidence type="ECO:0000256" key="5">
    <source>
        <dbReference type="ARBA" id="ARBA00022842"/>
    </source>
</evidence>
<feature type="binding site" evidence="7">
    <location>
        <position position="81"/>
    </location>
    <ligand>
        <name>Mg(2+)</name>
        <dbReference type="ChEBI" id="CHEBI:18420"/>
    </ligand>
</feature>
<name>A0ABQ5V259_9PROT</name>
<feature type="binding site" evidence="7">
    <location>
        <position position="82"/>
    </location>
    <ligand>
        <name>substrate</name>
    </ligand>
</feature>
<keyword evidence="4 7" id="KW-0378">Hydrolase</keyword>
<dbReference type="EC" id="3.6.1.66" evidence="7"/>
<evidence type="ECO:0000256" key="7">
    <source>
        <dbReference type="HAMAP-Rule" id="MF_01405"/>
    </source>
</evidence>
<comment type="function">
    <text evidence="7">Pyrophosphatase that catalyzes the hydrolysis of nucleoside triphosphates to their monophosphate derivatives, with a high preference for the non-canonical purine nucleotides XTP (xanthosine triphosphate), dITP (deoxyinosine triphosphate) and ITP. Seems to function as a house-cleaning enzyme that removes non-canonical purine nucleotides from the nucleotide pool, thus preventing their incorporation into DNA/RNA and avoiding chromosomal lesions.</text>
</comment>
<reference evidence="9" key="1">
    <citation type="journal article" date="2014" name="Int. J. Syst. Evol. Microbiol.">
        <title>Complete genome of a new Firmicutes species belonging to the dominant human colonic microbiota ('Ruminococcus bicirculans') reveals two chromosomes and a selective capacity to utilize plant glucans.</title>
        <authorList>
            <consortium name="NISC Comparative Sequencing Program"/>
            <person name="Wegmann U."/>
            <person name="Louis P."/>
            <person name="Goesmann A."/>
            <person name="Henrissat B."/>
            <person name="Duncan S.H."/>
            <person name="Flint H.J."/>
        </authorList>
    </citation>
    <scope>NUCLEOTIDE SEQUENCE</scope>
    <source>
        <strain evidence="9">NBRC 108216</strain>
    </source>
</reference>
<reference evidence="9" key="2">
    <citation type="submission" date="2023-01" db="EMBL/GenBank/DDBJ databases">
        <title>Draft genome sequence of Algimonas porphyrae strain NBRC 108216.</title>
        <authorList>
            <person name="Sun Q."/>
            <person name="Mori K."/>
        </authorList>
    </citation>
    <scope>NUCLEOTIDE SEQUENCE</scope>
    <source>
        <strain evidence="9">NBRC 108216</strain>
    </source>
</reference>
<feature type="binding site" evidence="7">
    <location>
        <position position="52"/>
    </location>
    <ligand>
        <name>Mg(2+)</name>
        <dbReference type="ChEBI" id="CHEBI:18420"/>
    </ligand>
</feature>
<dbReference type="SUPFAM" id="SSF52972">
    <property type="entry name" value="ITPase-like"/>
    <property type="match status" value="1"/>
</dbReference>
<dbReference type="EMBL" id="BSNJ01000004">
    <property type="protein sequence ID" value="GLQ21047.1"/>
    <property type="molecule type" value="Genomic_DNA"/>
</dbReference>
<evidence type="ECO:0000256" key="8">
    <source>
        <dbReference type="RuleBase" id="RU003781"/>
    </source>
</evidence>
<sequence length="217" mass="23614">MTDNPPLTQLASGQTLVVASHNQGKVREIRALLAPFGLQTISAAELDLPEPDETEDSYAGNARLKAVAAAVASGHPALSDDSGIDVIALNGQPGIHAARWAEDEDGNRDFMRAMTRVQRELGESEDRRARFVCALCLAFPDGSNRVYEGRCEGQIVWPPRGDQGFGYDPIFIMDGDNQTFAEIDPEEKHAKSHRAAAFRLFLDDQFPDGPVTDSCDS</sequence>
<feature type="binding site" evidence="7">
    <location>
        <begin position="193"/>
        <end position="194"/>
    </location>
    <ligand>
        <name>substrate</name>
    </ligand>
</feature>
<comment type="subunit">
    <text evidence="7">Homodimer.</text>
</comment>
<evidence type="ECO:0000313" key="9">
    <source>
        <dbReference type="EMBL" id="GLQ21047.1"/>
    </source>
</evidence>
<protein>
    <recommendedName>
        <fullName evidence="7">dITP/XTP pyrophosphatase</fullName>
        <ecNumber evidence="7">3.6.1.66</ecNumber>
    </recommendedName>
    <alternativeName>
        <fullName evidence="7">Non-canonical purine NTP pyrophosphatase</fullName>
    </alternativeName>
    <alternativeName>
        <fullName evidence="7">Non-standard purine NTP pyrophosphatase</fullName>
    </alternativeName>
    <alternativeName>
        <fullName evidence="7">Nucleoside-triphosphate diphosphatase</fullName>
    </alternativeName>
    <alternativeName>
        <fullName evidence="7">Nucleoside-triphosphate pyrophosphatase</fullName>
        <shortName evidence="7">NTPase</shortName>
    </alternativeName>
</protein>
<dbReference type="NCBIfam" id="TIGR00042">
    <property type="entry name" value="RdgB/HAM1 family non-canonical purine NTP pyrophosphatase"/>
    <property type="match status" value="1"/>
</dbReference>
<comment type="caution">
    <text evidence="9">The sequence shown here is derived from an EMBL/GenBank/DDBJ whole genome shotgun (WGS) entry which is preliminary data.</text>
</comment>
<comment type="cofactor">
    <cofactor evidence="7">
        <name>Mg(2+)</name>
        <dbReference type="ChEBI" id="CHEBI:18420"/>
    </cofactor>
    <text evidence="7">Binds 1 Mg(2+) ion per subunit.</text>
</comment>
<evidence type="ECO:0000256" key="4">
    <source>
        <dbReference type="ARBA" id="ARBA00022801"/>
    </source>
</evidence>